<evidence type="ECO:0000313" key="2">
    <source>
        <dbReference type="Proteomes" id="UP001060215"/>
    </source>
</evidence>
<gene>
    <name evidence="1" type="ORF">LOK49_LG15G00552</name>
</gene>
<accession>A0ACC0F3L1</accession>
<comment type="caution">
    <text evidence="1">The sequence shown here is derived from an EMBL/GenBank/DDBJ whole genome shotgun (WGS) entry which is preliminary data.</text>
</comment>
<keyword evidence="2" id="KW-1185">Reference proteome</keyword>
<organism evidence="1 2">
    <name type="scientific">Camellia lanceoleosa</name>
    <dbReference type="NCBI Taxonomy" id="1840588"/>
    <lineage>
        <taxon>Eukaryota</taxon>
        <taxon>Viridiplantae</taxon>
        <taxon>Streptophyta</taxon>
        <taxon>Embryophyta</taxon>
        <taxon>Tracheophyta</taxon>
        <taxon>Spermatophyta</taxon>
        <taxon>Magnoliopsida</taxon>
        <taxon>eudicotyledons</taxon>
        <taxon>Gunneridae</taxon>
        <taxon>Pentapetalae</taxon>
        <taxon>asterids</taxon>
        <taxon>Ericales</taxon>
        <taxon>Theaceae</taxon>
        <taxon>Camellia</taxon>
    </lineage>
</organism>
<dbReference type="EMBL" id="CM045768">
    <property type="protein sequence ID" value="KAI7983232.1"/>
    <property type="molecule type" value="Genomic_DNA"/>
</dbReference>
<dbReference type="Proteomes" id="UP001060215">
    <property type="component" value="Chromosome 11"/>
</dbReference>
<evidence type="ECO:0000313" key="1">
    <source>
        <dbReference type="EMBL" id="KAI7983232.1"/>
    </source>
</evidence>
<proteinExistence type="predicted"/>
<keyword evidence="1" id="KW-0560">Oxidoreductase</keyword>
<reference evidence="1 2" key="1">
    <citation type="journal article" date="2022" name="Plant J.">
        <title>Chromosome-level genome of Camellia lanceoleosa provides a valuable resource for understanding genome evolution and self-incompatibility.</title>
        <authorList>
            <person name="Gong W."/>
            <person name="Xiao S."/>
            <person name="Wang L."/>
            <person name="Liao Z."/>
            <person name="Chang Y."/>
            <person name="Mo W."/>
            <person name="Hu G."/>
            <person name="Li W."/>
            <person name="Zhao G."/>
            <person name="Zhu H."/>
            <person name="Hu X."/>
            <person name="Ji K."/>
            <person name="Xiang X."/>
            <person name="Song Q."/>
            <person name="Yuan D."/>
            <person name="Jin S."/>
            <person name="Zhang L."/>
        </authorList>
    </citation>
    <scope>NUCLEOTIDE SEQUENCE [LARGE SCALE GENOMIC DNA]</scope>
    <source>
        <strain evidence="1">SQ_2022a</strain>
    </source>
</reference>
<sequence>MKDLVLGTCMTQKQKLDADHNEVDLSNHPFTDITYRFWLLNSLSSVGQSFDCCHVVLKFCLLLWENSTGVLLYLLLGVLLCCLLYVVLLFCFVAVACEGKVASVFSTFGSEAWANEIYQSVEHRAVVNSEKERLSNAFFFNLAHHVNVEALSELIDHQNPPNVCHSHFAKNWCVVAVGSRFCKAHNLEMAAVDGSGGWQRWMAAGGIQAMNVCWKRKGG</sequence>
<name>A0ACC0F3L1_9ERIC</name>
<protein>
    <submittedName>
        <fullName evidence="1">2-oxoglutarate-dependent dioxygenase</fullName>
    </submittedName>
</protein>
<keyword evidence="1" id="KW-0223">Dioxygenase</keyword>